<dbReference type="EMBL" id="CP001712">
    <property type="protein sequence ID" value="EAR15864.1"/>
    <property type="molecule type" value="Genomic_DNA"/>
</dbReference>
<accession>A4CLW5</accession>
<evidence type="ECO:0000313" key="3">
    <source>
        <dbReference type="EMBL" id="EAR15864.1"/>
    </source>
</evidence>
<organism evidence="3 4">
    <name type="scientific">Robiginitalea biformata (strain ATCC BAA-864 / DSM 15991 / KCTC 12146 / HTCC2501)</name>
    <dbReference type="NCBI Taxonomy" id="313596"/>
    <lineage>
        <taxon>Bacteria</taxon>
        <taxon>Pseudomonadati</taxon>
        <taxon>Bacteroidota</taxon>
        <taxon>Flavobacteriia</taxon>
        <taxon>Flavobacteriales</taxon>
        <taxon>Flavobacteriaceae</taxon>
        <taxon>Robiginitalea</taxon>
    </lineage>
</organism>
<dbReference type="GO" id="GO:0005737">
    <property type="term" value="C:cytoplasm"/>
    <property type="evidence" value="ECO:0007669"/>
    <property type="project" value="TreeGrafter"/>
</dbReference>
<gene>
    <name evidence="3" type="ordered locus">RB2501_16089</name>
</gene>
<dbReference type="InterPro" id="IPR001498">
    <property type="entry name" value="Impact_N"/>
</dbReference>
<proteinExistence type="inferred from homology"/>
<dbReference type="PANTHER" id="PTHR16301">
    <property type="entry name" value="IMPACT-RELATED"/>
    <property type="match status" value="1"/>
</dbReference>
<dbReference type="Proteomes" id="UP000009049">
    <property type="component" value="Chromosome"/>
</dbReference>
<comment type="similarity">
    <text evidence="1">Belongs to the IMPACT family.</text>
</comment>
<sequence>MEQNLSFRTLKAPCGPSEYRDRKSKFLGYAYPVNTTSGAQELVDALWREHPGAAHICYAYRIGVSQPEIRMQDDGEPANSSAPPIFGQIESYDLHSVLVCVVRYYGGVKLGVGGLIQAYREAAKSCLELGRIEVRRPSAVLVLRFTYDDLDAVLRIVDQRRLRVVRREMALSCRMDLEIPLSDLNRIREIFGPLPEVFIEVEERTES</sequence>
<feature type="domain" description="Impact N-terminal" evidence="2">
    <location>
        <begin position="22"/>
        <end position="127"/>
    </location>
</feature>
<reference evidence="3 4" key="1">
    <citation type="journal article" date="2009" name="J. Bacteriol.">
        <title>Complete genome sequence of Robiginitalea biformata HTCC2501.</title>
        <authorList>
            <person name="Oh H.M."/>
            <person name="Giovannoni S.J."/>
            <person name="Lee K."/>
            <person name="Ferriera S."/>
            <person name="Johnson J."/>
            <person name="Cho J.C."/>
        </authorList>
    </citation>
    <scope>NUCLEOTIDE SEQUENCE [LARGE SCALE GENOMIC DNA]</scope>
    <source>
        <strain evidence="4">ATCC BAA-864 / HTCC2501 / KCTC 12146</strain>
    </source>
</reference>
<name>A4CLW5_ROBBH</name>
<dbReference type="PANTHER" id="PTHR16301:SF20">
    <property type="entry name" value="IMPACT FAMILY MEMBER YIGZ"/>
    <property type="match status" value="1"/>
</dbReference>
<evidence type="ECO:0000313" key="4">
    <source>
        <dbReference type="Proteomes" id="UP000009049"/>
    </source>
</evidence>
<dbReference type="RefSeq" id="WP_015755179.1">
    <property type="nucleotide sequence ID" value="NC_013222.1"/>
</dbReference>
<dbReference type="InterPro" id="IPR036956">
    <property type="entry name" value="Impact_N_sf"/>
</dbReference>
<dbReference type="Pfam" id="PF01205">
    <property type="entry name" value="Impact_N"/>
    <property type="match status" value="1"/>
</dbReference>
<evidence type="ECO:0000256" key="1">
    <source>
        <dbReference type="ARBA" id="ARBA00007665"/>
    </source>
</evidence>
<dbReference type="GO" id="GO:0006446">
    <property type="term" value="P:regulation of translational initiation"/>
    <property type="evidence" value="ECO:0007669"/>
    <property type="project" value="TreeGrafter"/>
</dbReference>
<dbReference type="InterPro" id="IPR020568">
    <property type="entry name" value="Ribosomal_Su5_D2-typ_SF"/>
</dbReference>
<dbReference type="OrthoDB" id="9813771at2"/>
<dbReference type="eggNOG" id="COG1739">
    <property type="taxonomic scope" value="Bacteria"/>
</dbReference>
<dbReference type="HOGENOM" id="CLU_083552_1_0_10"/>
<protein>
    <recommendedName>
        <fullName evidence="2">Impact N-terminal domain-containing protein</fullName>
    </recommendedName>
</protein>
<dbReference type="STRING" id="313596.RB2501_16089"/>
<dbReference type="InterPro" id="IPR023582">
    <property type="entry name" value="Impact"/>
</dbReference>
<dbReference type="AlphaFoldDB" id="A4CLW5"/>
<dbReference type="KEGG" id="rbi:RB2501_16089"/>
<dbReference type="SUPFAM" id="SSF54211">
    <property type="entry name" value="Ribosomal protein S5 domain 2-like"/>
    <property type="match status" value="1"/>
</dbReference>
<dbReference type="Gene3D" id="3.30.230.30">
    <property type="entry name" value="Impact, N-terminal domain"/>
    <property type="match status" value="1"/>
</dbReference>
<keyword evidence="4" id="KW-1185">Reference proteome</keyword>
<evidence type="ECO:0000259" key="2">
    <source>
        <dbReference type="Pfam" id="PF01205"/>
    </source>
</evidence>